<sequence length="54" mass="6282">MIQELEKNKNWQFINLGTDLNNFADADNLGLRYRASSNKIDLKQKFNVVSEHSL</sequence>
<organism evidence="1">
    <name type="scientific">bioreactor metagenome</name>
    <dbReference type="NCBI Taxonomy" id="1076179"/>
    <lineage>
        <taxon>unclassified sequences</taxon>
        <taxon>metagenomes</taxon>
        <taxon>ecological metagenomes</taxon>
    </lineage>
</organism>
<proteinExistence type="predicted"/>
<name>A0A645FZI2_9ZZZZ</name>
<protein>
    <submittedName>
        <fullName evidence="1">Uncharacterized protein</fullName>
    </submittedName>
</protein>
<dbReference type="EMBL" id="VSSQ01066532">
    <property type="protein sequence ID" value="MPN19050.1"/>
    <property type="molecule type" value="Genomic_DNA"/>
</dbReference>
<evidence type="ECO:0000313" key="1">
    <source>
        <dbReference type="EMBL" id="MPN19050.1"/>
    </source>
</evidence>
<reference evidence="1" key="1">
    <citation type="submission" date="2019-08" db="EMBL/GenBank/DDBJ databases">
        <authorList>
            <person name="Kucharzyk K."/>
            <person name="Murdoch R.W."/>
            <person name="Higgins S."/>
            <person name="Loffler F."/>
        </authorList>
    </citation>
    <scope>NUCLEOTIDE SEQUENCE</scope>
</reference>
<accession>A0A645FZI2</accession>
<comment type="caution">
    <text evidence="1">The sequence shown here is derived from an EMBL/GenBank/DDBJ whole genome shotgun (WGS) entry which is preliminary data.</text>
</comment>
<gene>
    <name evidence="1" type="ORF">SDC9_166416</name>
</gene>
<dbReference type="AlphaFoldDB" id="A0A645FZI2"/>